<feature type="domain" description="Peptidase M28" evidence="7">
    <location>
        <begin position="391"/>
        <end position="612"/>
    </location>
</feature>
<protein>
    <submittedName>
        <fullName evidence="8">Peptidase M28-like protein</fullName>
    </submittedName>
</protein>
<dbReference type="InterPro" id="IPR023214">
    <property type="entry name" value="HAD_sf"/>
</dbReference>
<proteinExistence type="predicted"/>
<keyword evidence="9" id="KW-1185">Reference proteome</keyword>
<evidence type="ECO:0000256" key="6">
    <source>
        <dbReference type="ARBA" id="ARBA00022833"/>
    </source>
</evidence>
<name>A0A317QQ85_9ACTN</name>
<dbReference type="PANTHER" id="PTHR12147">
    <property type="entry name" value="METALLOPEPTIDASE M28 FAMILY MEMBER"/>
    <property type="match status" value="1"/>
</dbReference>
<comment type="caution">
    <text evidence="8">The sequence shown here is derived from an EMBL/GenBank/DDBJ whole genome shotgun (WGS) entry which is preliminary data.</text>
</comment>
<evidence type="ECO:0000256" key="1">
    <source>
        <dbReference type="ARBA" id="ARBA00022438"/>
    </source>
</evidence>
<dbReference type="PANTHER" id="PTHR12147:SF56">
    <property type="entry name" value="AMINOPEPTIDASE YDR415C-RELATED"/>
    <property type="match status" value="1"/>
</dbReference>
<evidence type="ECO:0000313" key="8">
    <source>
        <dbReference type="EMBL" id="PWW25057.1"/>
    </source>
</evidence>
<evidence type="ECO:0000256" key="5">
    <source>
        <dbReference type="ARBA" id="ARBA00022801"/>
    </source>
</evidence>
<dbReference type="GO" id="GO:0006508">
    <property type="term" value="P:proteolysis"/>
    <property type="evidence" value="ECO:0007669"/>
    <property type="project" value="UniProtKB-KW"/>
</dbReference>
<dbReference type="GO" id="GO:0008235">
    <property type="term" value="F:metalloexopeptidase activity"/>
    <property type="evidence" value="ECO:0007669"/>
    <property type="project" value="InterPro"/>
</dbReference>
<keyword evidence="1" id="KW-0031">Aminopeptidase</keyword>
<sequence>MDPLTGTVVFSDVGGTLASVSVSAGGDRIERLAVYPDVPGILRGLQERGARLGVISDPGPLPAEEVDRALAEAGLRRFFEPDLVVYGRKDSPRLFERAAERAGAADRLLFVGEDADERAHALAAGMLVAPHPGLAEAVLDERAPVRYLRITVPASHAASQWRPALRDLPVLALHVAGPAGTTVYAVGTTSAAARLDDLGFRVDRLGAGDEPLTTTAYVLRDDRQTESGFLAPDGNSQGLFGTGAAAGRVLASTDDGLVVAVPAGESVETYHFDRTRHGHDLRLVPTVQALGRADEPPGTPAPEAGPATITPEERRVIEARTRPQDIRDHLARYTGAAPAGHGAGPIRSRHVQHPDNAAAIEALVGDLDRIGGGRFVIRRHCFPHEGRQLQNVEAELPGSGLDGVVLVTAHVDSTGALHPGYQPSLDPAPGADDDGSGVAGVLAAADALQALDAALGIPRRAVRFVLFNAEEHGLVGSLAYAGDQASLGDPVVAVFQMDMIGWDVLPERTFEVHAGVTGRPVAEERSLALARRIADLVPQISPELAAPQVYPRGGEPDPAEARSDHFSFQLHGHAACLVSEDLFAGPGSGAPPAEMNPHYHTPADASVNADYASGIVRAVTAAAWFTATR</sequence>
<dbReference type="RefSeq" id="WP_110007089.1">
    <property type="nucleotide sequence ID" value="NZ_QGTX01000001.1"/>
</dbReference>
<keyword evidence="2" id="KW-0645">Protease</keyword>
<dbReference type="EMBL" id="QGTX01000001">
    <property type="protein sequence ID" value="PWW25057.1"/>
    <property type="molecule type" value="Genomic_DNA"/>
</dbReference>
<dbReference type="Pfam" id="PF04389">
    <property type="entry name" value="Peptidase_M28"/>
    <property type="match status" value="1"/>
</dbReference>
<dbReference type="GO" id="GO:0046872">
    <property type="term" value="F:metal ion binding"/>
    <property type="evidence" value="ECO:0007669"/>
    <property type="project" value="UniProtKB-KW"/>
</dbReference>
<dbReference type="AlphaFoldDB" id="A0A317QQ85"/>
<evidence type="ECO:0000313" key="9">
    <source>
        <dbReference type="Proteomes" id="UP000246661"/>
    </source>
</evidence>
<keyword evidence="5" id="KW-0378">Hydrolase</keyword>
<keyword evidence="6" id="KW-0862">Zinc</keyword>
<dbReference type="GO" id="GO:0004177">
    <property type="term" value="F:aminopeptidase activity"/>
    <property type="evidence" value="ECO:0007669"/>
    <property type="project" value="UniProtKB-KW"/>
</dbReference>
<organism evidence="8 9">
    <name type="scientific">Geodermatophilus normandii</name>
    <dbReference type="NCBI Taxonomy" id="1137989"/>
    <lineage>
        <taxon>Bacteria</taxon>
        <taxon>Bacillati</taxon>
        <taxon>Actinomycetota</taxon>
        <taxon>Actinomycetes</taxon>
        <taxon>Geodermatophilales</taxon>
        <taxon>Geodermatophilaceae</taxon>
        <taxon>Geodermatophilus</taxon>
    </lineage>
</organism>
<dbReference type="Gene3D" id="3.40.50.1000">
    <property type="entry name" value="HAD superfamily/HAD-like"/>
    <property type="match status" value="1"/>
</dbReference>
<dbReference type="InterPro" id="IPR036412">
    <property type="entry name" value="HAD-like_sf"/>
</dbReference>
<gene>
    <name evidence="8" type="ORF">JD79_04251</name>
</gene>
<keyword evidence="3" id="KW-0479">Metal-binding</keyword>
<dbReference type="SUPFAM" id="SSF53187">
    <property type="entry name" value="Zn-dependent exopeptidases"/>
    <property type="match status" value="1"/>
</dbReference>
<evidence type="ECO:0000256" key="2">
    <source>
        <dbReference type="ARBA" id="ARBA00022670"/>
    </source>
</evidence>
<dbReference type="SUPFAM" id="SSF56784">
    <property type="entry name" value="HAD-like"/>
    <property type="match status" value="1"/>
</dbReference>
<dbReference type="OrthoDB" id="3826977at2"/>
<dbReference type="InterPro" id="IPR007484">
    <property type="entry name" value="Peptidase_M28"/>
</dbReference>
<accession>A0A317QQ85</accession>
<evidence type="ECO:0000256" key="4">
    <source>
        <dbReference type="ARBA" id="ARBA00022729"/>
    </source>
</evidence>
<dbReference type="Proteomes" id="UP000246661">
    <property type="component" value="Unassembled WGS sequence"/>
</dbReference>
<evidence type="ECO:0000256" key="3">
    <source>
        <dbReference type="ARBA" id="ARBA00022723"/>
    </source>
</evidence>
<keyword evidence="4" id="KW-0732">Signal</keyword>
<reference evidence="9" key="1">
    <citation type="submission" date="2018-05" db="EMBL/GenBank/DDBJ databases">
        <authorList>
            <person name="Klenk H.-P."/>
            <person name="Huntemann M."/>
            <person name="Clum A."/>
            <person name="Pillay M."/>
            <person name="Palaniappan K."/>
            <person name="Varghese N."/>
            <person name="Mikhailova N."/>
            <person name="Stamatis D."/>
            <person name="Reddy T."/>
            <person name="Daum C."/>
            <person name="Shapiro N."/>
            <person name="Ivanova N."/>
            <person name="Kyrpides N."/>
            <person name="Woyke T."/>
        </authorList>
    </citation>
    <scope>NUCLEOTIDE SEQUENCE [LARGE SCALE GENOMIC DNA]</scope>
    <source>
        <strain evidence="9">DSM 45417</strain>
    </source>
</reference>
<dbReference type="InterPro" id="IPR045175">
    <property type="entry name" value="M28_fam"/>
</dbReference>
<dbReference type="Gene3D" id="3.40.630.10">
    <property type="entry name" value="Zn peptidases"/>
    <property type="match status" value="1"/>
</dbReference>
<evidence type="ECO:0000259" key="7">
    <source>
        <dbReference type="Pfam" id="PF04389"/>
    </source>
</evidence>